<evidence type="ECO:0000256" key="1">
    <source>
        <dbReference type="SAM" id="Phobius"/>
    </source>
</evidence>
<feature type="transmembrane region" description="Helical" evidence="1">
    <location>
        <begin position="20"/>
        <end position="39"/>
    </location>
</feature>
<keyword evidence="1" id="KW-0812">Transmembrane</keyword>
<evidence type="ECO:0000313" key="2">
    <source>
        <dbReference type="EMBL" id="OJD69607.1"/>
    </source>
</evidence>
<dbReference type="EMBL" id="MAOE01000033">
    <property type="protein sequence ID" value="OJD69607.1"/>
    <property type="molecule type" value="Genomic_DNA"/>
</dbReference>
<evidence type="ECO:0008006" key="4">
    <source>
        <dbReference type="Google" id="ProtNLM"/>
    </source>
</evidence>
<dbReference type="InterPro" id="IPR025627">
    <property type="entry name" value="YfzA"/>
</dbReference>
<keyword evidence="1" id="KW-0472">Membrane</keyword>
<reference evidence="2 3" key="1">
    <citation type="submission" date="2016-06" db="EMBL/GenBank/DDBJ databases">
        <title>First insights into the genetic diversity and population structure of in the Bacillus cereus group bacteria from diverse marine environments.</title>
        <authorList>
            <person name="Liu Y."/>
            <person name="Lai Q."/>
            <person name="Shao Z."/>
        </authorList>
    </citation>
    <scope>NUCLEOTIDE SEQUENCE [LARGE SCALE GENOMIC DNA]</scope>
    <source>
        <strain evidence="2 3">N35-10-2</strain>
    </source>
</reference>
<organism evidence="2 3">
    <name type="scientific">Bacillus albus</name>
    <dbReference type="NCBI Taxonomy" id="2026189"/>
    <lineage>
        <taxon>Bacteria</taxon>
        <taxon>Bacillati</taxon>
        <taxon>Bacillota</taxon>
        <taxon>Bacilli</taxon>
        <taxon>Bacillales</taxon>
        <taxon>Bacillaceae</taxon>
        <taxon>Bacillus</taxon>
        <taxon>Bacillus cereus group</taxon>
    </lineage>
</organism>
<accession>A0A1J9UZI5</accession>
<dbReference type="RefSeq" id="WP_071757179.1">
    <property type="nucleotide sequence ID" value="NZ_CBCSIO010000013.1"/>
</dbReference>
<evidence type="ECO:0000313" key="3">
    <source>
        <dbReference type="Proteomes" id="UP000181873"/>
    </source>
</evidence>
<name>A0A1J9UZI5_9BACI</name>
<sequence>MEHELNKAQPIWKRTWFRYLEAFIIVQLLFITCEITGWAPNFKPSGEFLNRILQSEFFMEWFTPYEIPHFNVFTAFFAITLLPYALIGAMKDFTKRKNINN</sequence>
<gene>
    <name evidence="2" type="ORF">BAU25_24900</name>
</gene>
<protein>
    <recommendedName>
        <fullName evidence="4">YfzA-like protein</fullName>
    </recommendedName>
</protein>
<dbReference type="Pfam" id="PF14118">
    <property type="entry name" value="YfzA"/>
    <property type="match status" value="1"/>
</dbReference>
<dbReference type="AlphaFoldDB" id="A0A1J9UZI5"/>
<comment type="caution">
    <text evidence="2">The sequence shown here is derived from an EMBL/GenBank/DDBJ whole genome shotgun (WGS) entry which is preliminary data.</text>
</comment>
<proteinExistence type="predicted"/>
<feature type="transmembrane region" description="Helical" evidence="1">
    <location>
        <begin position="67"/>
        <end position="87"/>
    </location>
</feature>
<dbReference type="Proteomes" id="UP000181873">
    <property type="component" value="Unassembled WGS sequence"/>
</dbReference>
<keyword evidence="1" id="KW-1133">Transmembrane helix</keyword>